<dbReference type="OrthoDB" id="5965864at2759"/>
<evidence type="ECO:0000256" key="4">
    <source>
        <dbReference type="ARBA" id="ARBA00022692"/>
    </source>
</evidence>
<evidence type="ECO:0000256" key="3">
    <source>
        <dbReference type="ARBA" id="ARBA00022448"/>
    </source>
</evidence>
<keyword evidence="4 7" id="KW-0812">Transmembrane</keyword>
<evidence type="ECO:0000256" key="5">
    <source>
        <dbReference type="ARBA" id="ARBA00022989"/>
    </source>
</evidence>
<dbReference type="AlphaFoldDB" id="A0A9W8A6Z3"/>
<evidence type="ECO:0000256" key="2">
    <source>
        <dbReference type="ARBA" id="ARBA00007467"/>
    </source>
</evidence>
<comment type="caution">
    <text evidence="8">The sequence shown here is derived from an EMBL/GenBank/DDBJ whole genome shotgun (WGS) entry which is preliminary data.</text>
</comment>
<dbReference type="PIRSF" id="PIRSF015974">
    <property type="entry name" value="CLN3_BTN1"/>
    <property type="match status" value="1"/>
</dbReference>
<keyword evidence="9" id="KW-1185">Reference proteome</keyword>
<keyword evidence="5 7" id="KW-1133">Transmembrane helix</keyword>
<dbReference type="PRINTS" id="PR01315">
    <property type="entry name" value="BATTENIN"/>
</dbReference>
<feature type="transmembrane region" description="Helical" evidence="7">
    <location>
        <begin position="400"/>
        <end position="425"/>
    </location>
</feature>
<dbReference type="Pfam" id="PF02487">
    <property type="entry name" value="CLN3"/>
    <property type="match status" value="1"/>
</dbReference>
<reference evidence="8" key="1">
    <citation type="submission" date="2022-07" db="EMBL/GenBank/DDBJ databases">
        <title>Phylogenomic reconstructions and comparative analyses of Kickxellomycotina fungi.</title>
        <authorList>
            <person name="Reynolds N.K."/>
            <person name="Stajich J.E."/>
            <person name="Barry K."/>
            <person name="Grigoriev I.V."/>
            <person name="Crous P."/>
            <person name="Smith M.E."/>
        </authorList>
    </citation>
    <scope>NUCLEOTIDE SEQUENCE</scope>
    <source>
        <strain evidence="8">RSA 861</strain>
    </source>
</reference>
<keyword evidence="7" id="KW-0926">Vacuole</keyword>
<gene>
    <name evidence="8" type="primary">btn1</name>
    <name evidence="8" type="ORF">IWQ60_006903</name>
</gene>
<dbReference type="InterPro" id="IPR003492">
    <property type="entry name" value="Battenin_disease_Cln3"/>
</dbReference>
<name>A0A9W8A6Z3_9FUNG</name>
<protein>
    <recommendedName>
        <fullName evidence="7">Protein BTN</fullName>
    </recommendedName>
</protein>
<keyword evidence="6 7" id="KW-0472">Membrane</keyword>
<evidence type="ECO:0000256" key="6">
    <source>
        <dbReference type="ARBA" id="ARBA00023136"/>
    </source>
</evidence>
<evidence type="ECO:0000256" key="1">
    <source>
        <dbReference type="ARBA" id="ARBA00004127"/>
    </source>
</evidence>
<accession>A0A9W8A6Z3</accession>
<feature type="transmembrane region" description="Helical" evidence="7">
    <location>
        <begin position="358"/>
        <end position="380"/>
    </location>
</feature>
<evidence type="ECO:0000313" key="9">
    <source>
        <dbReference type="Proteomes" id="UP001150569"/>
    </source>
</evidence>
<feature type="transmembrane region" description="Helical" evidence="7">
    <location>
        <begin position="159"/>
        <end position="186"/>
    </location>
</feature>
<dbReference type="Gene3D" id="1.20.1250.20">
    <property type="entry name" value="MFS general substrate transporter like domains"/>
    <property type="match status" value="1"/>
</dbReference>
<evidence type="ECO:0000313" key="8">
    <source>
        <dbReference type="EMBL" id="KAJ1920863.1"/>
    </source>
</evidence>
<dbReference type="GO" id="GO:0012505">
    <property type="term" value="C:endomembrane system"/>
    <property type="evidence" value="ECO:0007669"/>
    <property type="project" value="UniProtKB-SubCell"/>
</dbReference>
<feature type="transmembrane region" description="Helical" evidence="7">
    <location>
        <begin position="15"/>
        <end position="41"/>
    </location>
</feature>
<dbReference type="InterPro" id="IPR036259">
    <property type="entry name" value="MFS_trans_sf"/>
</dbReference>
<feature type="transmembrane region" description="Helical" evidence="7">
    <location>
        <begin position="79"/>
        <end position="100"/>
    </location>
</feature>
<keyword evidence="3" id="KW-0813">Transport</keyword>
<feature type="transmembrane region" description="Helical" evidence="7">
    <location>
        <begin position="331"/>
        <end position="351"/>
    </location>
</feature>
<dbReference type="GO" id="GO:0005774">
    <property type="term" value="C:vacuolar membrane"/>
    <property type="evidence" value="ECO:0007669"/>
    <property type="project" value="UniProtKB-SubCell"/>
</dbReference>
<dbReference type="PANTHER" id="PTHR10981">
    <property type="entry name" value="BATTENIN"/>
    <property type="match status" value="1"/>
</dbReference>
<dbReference type="Proteomes" id="UP001150569">
    <property type="component" value="Unassembled WGS sequence"/>
</dbReference>
<dbReference type="SUPFAM" id="SSF103473">
    <property type="entry name" value="MFS general substrate transporter"/>
    <property type="match status" value="2"/>
</dbReference>
<comment type="similarity">
    <text evidence="2 7">Belongs to the battenin family.</text>
</comment>
<proteinExistence type="inferred from homology"/>
<dbReference type="GO" id="GO:0051453">
    <property type="term" value="P:regulation of intracellular pH"/>
    <property type="evidence" value="ECO:0007669"/>
    <property type="project" value="TreeGrafter"/>
</dbReference>
<dbReference type="InterPro" id="IPR018460">
    <property type="entry name" value="Battenin_disease_Cln3_subgr"/>
</dbReference>
<organism evidence="8 9">
    <name type="scientific">Tieghemiomyces parasiticus</name>
    <dbReference type="NCBI Taxonomy" id="78921"/>
    <lineage>
        <taxon>Eukaryota</taxon>
        <taxon>Fungi</taxon>
        <taxon>Fungi incertae sedis</taxon>
        <taxon>Zoopagomycota</taxon>
        <taxon>Kickxellomycotina</taxon>
        <taxon>Dimargaritomycetes</taxon>
        <taxon>Dimargaritales</taxon>
        <taxon>Dimargaritaceae</taxon>
        <taxon>Tieghemiomyces</taxon>
    </lineage>
</organism>
<feature type="transmembrane region" description="Helical" evidence="7">
    <location>
        <begin position="107"/>
        <end position="131"/>
    </location>
</feature>
<comment type="subcellular location">
    <subcellularLocation>
        <location evidence="1">Endomembrane system</location>
        <topology evidence="1">Multi-pass membrane protein</topology>
    </subcellularLocation>
    <subcellularLocation>
        <location evidence="7">Vacuole membrane</location>
        <topology evidence="7">Multi-pass membrane protein</topology>
    </subcellularLocation>
</comment>
<feature type="transmembrane region" description="Helical" evidence="7">
    <location>
        <begin position="53"/>
        <end position="73"/>
    </location>
</feature>
<dbReference type="PANTHER" id="PTHR10981:SF0">
    <property type="entry name" value="BATTENIN"/>
    <property type="match status" value="1"/>
</dbReference>
<dbReference type="EMBL" id="JANBPT010000433">
    <property type="protein sequence ID" value="KAJ1920863.1"/>
    <property type="molecule type" value="Genomic_DNA"/>
</dbReference>
<sequence>MSSDIPYDHSGKLPVTWAISIAFFVCGVVNNFVYSIFLSAAERILETSQNMPGIILVASIVPSTVLNIVAPYFVHRIPYHFRIITVVLSLIASLHIVAWVDHVAIRIAGVALCSLGSGLGELSLLMFSSFYHSSSVSAWSSGTGGAGLLGSFSFLALTVWARLSLTTALSMVSVLPLLMAVVYFVVLRIPGPLMARQKAVMKSASLDPRSMDSDSDAGLGVVDQPALTKSSTGVTTTAIMTTAAEIPPEERPLSARIRLLRPLLMPYILPLFFVYWAEYTINSGVNPTNLFPLDRTPFQNLSDHYIYYQAIYQLGVFISRSSVRVFHIQRVWVPSALQIVTLGVFLSHALVPWIPSVWVIFVLIFWEGLLGGSTYVNAYYNVSKDVAPVYREFSMGVCGLGSSVGISLASFTAIGLQVALCNFQVDHGRTLCQKK</sequence>
<evidence type="ECO:0000256" key="7">
    <source>
        <dbReference type="RuleBase" id="RU361113"/>
    </source>
</evidence>
<feature type="transmembrane region" description="Helical" evidence="7">
    <location>
        <begin position="259"/>
        <end position="277"/>
    </location>
</feature>